<sequence>MTFTSAIAACATLAVVAMAWTMLSTNSLGGDKGERRLNNTAVSRFIHITDLHVDPNYVTGATAYSQCHRRPSTAGHSDDSSLTGEFGRPNAKCDSPLSLINATSEYLRREWMGKVDFVMWTGDSGRHDNDAELPRTLDEIIEQNSIAARSMKYAFGATPIIPNVGNNDVSPHNELPGPGHKRARYTFQQLANAWDGLIPLDQISTFHYGGYFARDLGKKLTALSVNTMYWYRANAKVGGCKAKDSPGLAQLAWIRWQIRRARARGRDIIILGHVAPNLDNYRPTCYHGYARTVAQIVPPPGPDSPPLIHAQLFGHSNVDAWAFVGPDANWALPANNTVDTRLWWEKQVDEEDGQFGDLIHGIWSDQQTIQSIDDRDWALMEDDHSPVGPAVPGDFVETLLREYERVVMQTPRHPRLGVTTISPSVIPKLLPAFRVFHYLKREDSAWRHLRPGTLLDYDVYTADLYRHNVERPEVGRFYERFYRFSEEYGIGDLSVDSYVKWARRLVRRYDEEEDVEAPIPGLFDVPDFDSPEGTSQPRAPAAVARSPNAGGGANPVIDRRFPNEPMPAGMPSILAQIQDPSNESSLPAPPPPEPPADPNYPYYGPMVYSEAGMDAYRVANGLPPPPAGSTATYSVLPSAAERSQGGGAQQQEQAARQRAMAEHYYRLQAQQAQQMQAMQAMHSMPPIPMAHLAPMAHMPPMMAYPPMPQAMPPAMPQPQAMPQAPEPVAASNPRFGSPEEEEAWKQSNRMTTSSPPAYSAY</sequence>
<organism evidence="6 7">
    <name type="scientific">Coemansia spiralis</name>
    <dbReference type="NCBI Taxonomy" id="417178"/>
    <lineage>
        <taxon>Eukaryota</taxon>
        <taxon>Fungi</taxon>
        <taxon>Fungi incertae sedis</taxon>
        <taxon>Zoopagomycota</taxon>
        <taxon>Kickxellomycotina</taxon>
        <taxon>Kickxellomycetes</taxon>
        <taxon>Kickxellales</taxon>
        <taxon>Kickxellaceae</taxon>
        <taxon>Coemansia</taxon>
    </lineage>
</organism>
<protein>
    <submittedName>
        <fullName evidence="6">Endopolyphosphatase</fullName>
        <ecNumber evidence="6">3.6.1.10</ecNumber>
    </submittedName>
</protein>
<feature type="domain" description="Calcineurin-like phosphoesterase" evidence="5">
    <location>
        <begin position="44"/>
        <end position="316"/>
    </location>
</feature>
<dbReference type="GO" id="GO:0000324">
    <property type="term" value="C:fungal-type vacuole"/>
    <property type="evidence" value="ECO:0007669"/>
    <property type="project" value="TreeGrafter"/>
</dbReference>
<keyword evidence="1 6" id="KW-0378">Hydrolase</keyword>
<evidence type="ECO:0000259" key="5">
    <source>
        <dbReference type="Pfam" id="PF00149"/>
    </source>
</evidence>
<dbReference type="GO" id="GO:0006798">
    <property type="term" value="P:polyphosphate catabolic process"/>
    <property type="evidence" value="ECO:0007669"/>
    <property type="project" value="TreeGrafter"/>
</dbReference>
<evidence type="ECO:0000256" key="1">
    <source>
        <dbReference type="ARBA" id="ARBA00022801"/>
    </source>
</evidence>
<dbReference type="InterPro" id="IPR029052">
    <property type="entry name" value="Metallo-depent_PP-like"/>
</dbReference>
<dbReference type="OrthoDB" id="348678at2759"/>
<dbReference type="EC" id="3.6.1.10" evidence="6"/>
<dbReference type="Proteomes" id="UP001151516">
    <property type="component" value="Unassembled WGS sequence"/>
</dbReference>
<evidence type="ECO:0000256" key="3">
    <source>
        <dbReference type="SAM" id="MobiDB-lite"/>
    </source>
</evidence>
<feature type="region of interest" description="Disordered" evidence="3">
    <location>
        <begin position="520"/>
        <end position="600"/>
    </location>
</feature>
<feature type="chain" id="PRO_5040746281" evidence="4">
    <location>
        <begin position="20"/>
        <end position="761"/>
    </location>
</feature>
<evidence type="ECO:0000313" key="6">
    <source>
        <dbReference type="EMBL" id="KAJ2690677.1"/>
    </source>
</evidence>
<dbReference type="GO" id="GO:0005615">
    <property type="term" value="C:extracellular space"/>
    <property type="evidence" value="ECO:0007669"/>
    <property type="project" value="TreeGrafter"/>
</dbReference>
<dbReference type="SUPFAM" id="SSF56300">
    <property type="entry name" value="Metallo-dependent phosphatases"/>
    <property type="match status" value="1"/>
</dbReference>
<evidence type="ECO:0000256" key="4">
    <source>
        <dbReference type="SAM" id="SignalP"/>
    </source>
</evidence>
<gene>
    <name evidence="6" type="primary">PPN1</name>
    <name evidence="6" type="ORF">IWW39_000619</name>
</gene>
<evidence type="ECO:0000256" key="2">
    <source>
        <dbReference type="ARBA" id="ARBA00023180"/>
    </source>
</evidence>
<comment type="caution">
    <text evidence="6">The sequence shown here is derived from an EMBL/GenBank/DDBJ whole genome shotgun (WGS) entry which is preliminary data.</text>
</comment>
<dbReference type="GO" id="GO:0008081">
    <property type="term" value="F:phosphoric diester hydrolase activity"/>
    <property type="evidence" value="ECO:0007669"/>
    <property type="project" value="TreeGrafter"/>
</dbReference>
<proteinExistence type="predicted"/>
<feature type="compositionally biased region" description="Low complexity" evidence="3">
    <location>
        <begin position="717"/>
        <end position="730"/>
    </location>
</feature>
<name>A0A9W8L6B9_9FUNG</name>
<dbReference type="EMBL" id="JANBTX010000009">
    <property type="protein sequence ID" value="KAJ2690677.1"/>
    <property type="molecule type" value="Genomic_DNA"/>
</dbReference>
<feature type="signal peptide" evidence="4">
    <location>
        <begin position="1"/>
        <end position="19"/>
    </location>
</feature>
<dbReference type="PANTHER" id="PTHR10340">
    <property type="entry name" value="SPHINGOMYELIN PHOSPHODIESTERASE"/>
    <property type="match status" value="1"/>
</dbReference>
<keyword evidence="2" id="KW-0325">Glycoprotein</keyword>
<keyword evidence="7" id="KW-1185">Reference proteome</keyword>
<feature type="region of interest" description="Disordered" evidence="3">
    <location>
        <begin position="68"/>
        <end position="88"/>
    </location>
</feature>
<feature type="region of interest" description="Disordered" evidence="3">
    <location>
        <begin position="713"/>
        <end position="761"/>
    </location>
</feature>
<reference evidence="6" key="1">
    <citation type="submission" date="2022-07" db="EMBL/GenBank/DDBJ databases">
        <title>Phylogenomic reconstructions and comparative analyses of Kickxellomycotina fungi.</title>
        <authorList>
            <person name="Reynolds N.K."/>
            <person name="Stajich J.E."/>
            <person name="Barry K."/>
            <person name="Grigoriev I.V."/>
            <person name="Crous P."/>
            <person name="Smith M.E."/>
        </authorList>
    </citation>
    <scope>NUCLEOTIDE SEQUENCE</scope>
    <source>
        <strain evidence="6">CBS 109367</strain>
    </source>
</reference>
<dbReference type="InterPro" id="IPR004843">
    <property type="entry name" value="Calcineurin-like_PHP"/>
</dbReference>
<dbReference type="PANTHER" id="PTHR10340:SF55">
    <property type="entry name" value="ENDOPOLYPHOSPHATASE"/>
    <property type="match status" value="1"/>
</dbReference>
<keyword evidence="4" id="KW-0732">Signal</keyword>
<evidence type="ECO:0000313" key="7">
    <source>
        <dbReference type="Proteomes" id="UP001151516"/>
    </source>
</evidence>
<dbReference type="GO" id="GO:0000298">
    <property type="term" value="F:endopolyphosphatase activity"/>
    <property type="evidence" value="ECO:0007669"/>
    <property type="project" value="UniProtKB-EC"/>
</dbReference>
<dbReference type="GO" id="GO:0004309">
    <property type="term" value="F:exopolyphosphatase activity"/>
    <property type="evidence" value="ECO:0007669"/>
    <property type="project" value="TreeGrafter"/>
</dbReference>
<accession>A0A9W8L6B9</accession>
<dbReference type="Pfam" id="PF00149">
    <property type="entry name" value="Metallophos"/>
    <property type="match status" value="1"/>
</dbReference>
<dbReference type="AlphaFoldDB" id="A0A9W8L6B9"/>
<feature type="compositionally biased region" description="Polar residues" evidence="3">
    <location>
        <begin position="745"/>
        <end position="761"/>
    </location>
</feature>
<feature type="compositionally biased region" description="Pro residues" evidence="3">
    <location>
        <begin position="587"/>
        <end position="598"/>
    </location>
</feature>